<gene>
    <name evidence="2" type="ORF">D0907_20530</name>
</gene>
<dbReference type="EMBL" id="CP032092">
    <property type="protein sequence ID" value="AXV67718.1"/>
    <property type="molecule type" value="Genomic_DNA"/>
</dbReference>
<dbReference type="AlphaFoldDB" id="A0AAD0WEM9"/>
<dbReference type="KEGG" id="pdj:D0907_20530"/>
<evidence type="ECO:0000313" key="2">
    <source>
        <dbReference type="EMBL" id="AXV67718.1"/>
    </source>
</evidence>
<feature type="transmembrane region" description="Helical" evidence="1">
    <location>
        <begin position="63"/>
        <end position="84"/>
    </location>
</feature>
<keyword evidence="1" id="KW-0472">Membrane</keyword>
<proteinExistence type="predicted"/>
<feature type="transmembrane region" description="Helical" evidence="1">
    <location>
        <begin position="118"/>
        <end position="140"/>
    </location>
</feature>
<dbReference type="Proteomes" id="UP000264605">
    <property type="component" value="Plasmid unnamed2"/>
</dbReference>
<reference evidence="2 3" key="1">
    <citation type="submission" date="2018-08" db="EMBL/GenBank/DDBJ databases">
        <title>Draft genome sequence of Pseudoalteromonas donghaensis HJ51.</title>
        <authorList>
            <person name="Oh J."/>
            <person name="Roh D."/>
        </authorList>
    </citation>
    <scope>NUCLEOTIDE SEQUENCE [LARGE SCALE GENOMIC DNA]</scope>
    <source>
        <strain evidence="2 3">HJ51</strain>
        <plasmid evidence="2 3">unnamed2</plasmid>
    </source>
</reference>
<name>A0AAD0WEM9_9GAMM</name>
<geneLocation type="plasmid" evidence="2 3">
    <name>unnamed2</name>
</geneLocation>
<feature type="transmembrane region" description="Helical" evidence="1">
    <location>
        <begin position="34"/>
        <end position="57"/>
    </location>
</feature>
<feature type="transmembrane region" description="Helical" evidence="1">
    <location>
        <begin position="91"/>
        <end position="112"/>
    </location>
</feature>
<accession>A0AAD0WEM9</accession>
<feature type="transmembrane region" description="Helical" evidence="1">
    <location>
        <begin position="152"/>
        <end position="173"/>
    </location>
</feature>
<organism evidence="2 3">
    <name type="scientific">Pseudoalteromonas lipolytica</name>
    <dbReference type="NCBI Taxonomy" id="570156"/>
    <lineage>
        <taxon>Bacteria</taxon>
        <taxon>Pseudomonadati</taxon>
        <taxon>Pseudomonadota</taxon>
        <taxon>Gammaproteobacteria</taxon>
        <taxon>Alteromonadales</taxon>
        <taxon>Pseudoalteromonadaceae</taxon>
        <taxon>Pseudoalteromonas</taxon>
    </lineage>
</organism>
<feature type="transmembrane region" description="Helical" evidence="1">
    <location>
        <begin position="6"/>
        <end position="22"/>
    </location>
</feature>
<feature type="transmembrane region" description="Helical" evidence="1">
    <location>
        <begin position="179"/>
        <end position="199"/>
    </location>
</feature>
<sequence length="209" mass="24349">MVNQLAYVISAPVLLAFSVQFYKSIIFNKNLSAICFFFAIAISCVTKVGLFFLYNSGDVWNTLLYFTSLNFLEKFFMLFGLFYLLKLKVSFKITFCVFSIIYSWLLIGWWLGISTWNFRGLLAMFNASFYIFLVIFLVKFKHLLPQKIIKPAMFTLSIYTVFWLSLYPVMAKFPIWKTVAIYSETTLCISMYAIFFVAFNDKVKCDSAV</sequence>
<evidence type="ECO:0000313" key="3">
    <source>
        <dbReference type="Proteomes" id="UP000264605"/>
    </source>
</evidence>
<keyword evidence="1" id="KW-0812">Transmembrane</keyword>
<protein>
    <submittedName>
        <fullName evidence="2">Uncharacterized protein</fullName>
    </submittedName>
</protein>
<keyword evidence="1" id="KW-1133">Transmembrane helix</keyword>
<evidence type="ECO:0000256" key="1">
    <source>
        <dbReference type="SAM" id="Phobius"/>
    </source>
</evidence>
<keyword evidence="2" id="KW-0614">Plasmid</keyword>